<reference evidence="1 2" key="1">
    <citation type="submission" date="2024-04" db="EMBL/GenBank/DDBJ databases">
        <title>Phylogenomic analyses of a clade within the roseobacter group suggest taxonomic reassignments of species of the genera Aestuariivita, Citreicella, Loktanella, Nautella, Pelagibaca, Ruegeria, Thalassobius, Thiobacimonas and Tropicibacter, and the proposal o.</title>
        <authorList>
            <person name="Jeon C.O."/>
        </authorList>
    </citation>
    <scope>NUCLEOTIDE SEQUENCE [LARGE SCALE GENOMIC DNA]</scope>
    <source>
        <strain evidence="1 2">G8-12</strain>
    </source>
</reference>
<dbReference type="RefSeq" id="WP_342071231.1">
    <property type="nucleotide sequence ID" value="NZ_CP151762.1"/>
</dbReference>
<keyword evidence="2" id="KW-1185">Reference proteome</keyword>
<evidence type="ECO:0000313" key="1">
    <source>
        <dbReference type="EMBL" id="WZU64876.1"/>
    </source>
</evidence>
<protein>
    <submittedName>
        <fullName evidence="1">Uncharacterized protein</fullName>
    </submittedName>
</protein>
<name>A0AAN0NG48_9RHOB</name>
<evidence type="ECO:0000313" key="2">
    <source>
        <dbReference type="Proteomes" id="UP001451782"/>
    </source>
</evidence>
<organism evidence="1 2">
    <name type="scientific">Yoonia algicola</name>
    <dbReference type="NCBI Taxonomy" id="3137368"/>
    <lineage>
        <taxon>Bacteria</taxon>
        <taxon>Pseudomonadati</taxon>
        <taxon>Pseudomonadota</taxon>
        <taxon>Alphaproteobacteria</taxon>
        <taxon>Rhodobacterales</taxon>
        <taxon>Paracoccaceae</taxon>
        <taxon>Yoonia</taxon>
    </lineage>
</organism>
<dbReference type="KEGG" id="yag:AABB28_06270"/>
<proteinExistence type="predicted"/>
<accession>A0AAN0NG48</accession>
<dbReference type="EMBL" id="CP151762">
    <property type="protein sequence ID" value="WZU64876.1"/>
    <property type="molecule type" value="Genomic_DNA"/>
</dbReference>
<dbReference type="Proteomes" id="UP001451782">
    <property type="component" value="Chromosome"/>
</dbReference>
<dbReference type="AlphaFoldDB" id="A0AAN0NG48"/>
<sequence length="119" mass="13648">MWHRVKDLWTHNRLPFLAFVAILVLTCFFGMRTVSQSIYWADPARQNQTLAEWMTPRYVARSYAIPPEVVKAAWGLDADGPLRRASLETIAAEIGLPLEEMERRVTEAAAAWHQGRSHE</sequence>
<gene>
    <name evidence="1" type="ORF">AABB28_06270</name>
</gene>